<dbReference type="PANTHER" id="PTHR43738">
    <property type="entry name" value="ABC TRANSPORTER, MEMBRANE PROTEIN"/>
    <property type="match status" value="1"/>
</dbReference>
<evidence type="ECO:0000256" key="5">
    <source>
        <dbReference type="ARBA" id="ARBA00022989"/>
    </source>
</evidence>
<evidence type="ECO:0000259" key="8">
    <source>
        <dbReference type="Pfam" id="PF02687"/>
    </source>
</evidence>
<keyword evidence="4 7" id="KW-0812">Transmembrane</keyword>
<comment type="caution">
    <text evidence="9">The sequence shown here is derived from an EMBL/GenBank/DDBJ whole genome shotgun (WGS) entry which is preliminary data.</text>
</comment>
<feature type="transmembrane region" description="Helical" evidence="7">
    <location>
        <begin position="20"/>
        <end position="39"/>
    </location>
</feature>
<keyword evidence="5 7" id="KW-1133">Transmembrane helix</keyword>
<dbReference type="InterPro" id="IPR003838">
    <property type="entry name" value="ABC3_permease_C"/>
</dbReference>
<dbReference type="PIRSF" id="PIRSF031773">
    <property type="entry name" value="DevC"/>
    <property type="match status" value="1"/>
</dbReference>
<evidence type="ECO:0000256" key="1">
    <source>
        <dbReference type="ARBA" id="ARBA00004651"/>
    </source>
</evidence>
<keyword evidence="6 7" id="KW-0472">Membrane</keyword>
<dbReference type="EMBL" id="JAAHFQ010000255">
    <property type="protein sequence ID" value="NER28739.1"/>
    <property type="molecule type" value="Genomic_DNA"/>
</dbReference>
<dbReference type="PANTHER" id="PTHR43738:SF1">
    <property type="entry name" value="HEMIN TRANSPORT SYSTEM PERMEASE PROTEIN HRTB-RELATED"/>
    <property type="match status" value="1"/>
</dbReference>
<dbReference type="InterPro" id="IPR005891">
    <property type="entry name" value="DevC"/>
</dbReference>
<feature type="transmembrane region" description="Helical" evidence="7">
    <location>
        <begin position="312"/>
        <end position="336"/>
    </location>
</feature>
<proteinExistence type="predicted"/>
<feature type="transmembrane region" description="Helical" evidence="7">
    <location>
        <begin position="269"/>
        <end position="291"/>
    </location>
</feature>
<dbReference type="Pfam" id="PF02687">
    <property type="entry name" value="FtsX"/>
    <property type="match status" value="1"/>
</dbReference>
<dbReference type="NCBIfam" id="TIGR01185">
    <property type="entry name" value="devC"/>
    <property type="match status" value="1"/>
</dbReference>
<dbReference type="InterPro" id="IPR051125">
    <property type="entry name" value="ABC-4/HrtB_transporter"/>
</dbReference>
<reference evidence="9" key="1">
    <citation type="submission" date="2019-11" db="EMBL/GenBank/DDBJ databases">
        <title>Genomic insights into an expanded diversity of filamentous marine cyanobacteria reveals the extraordinary biosynthetic potential of Moorea and Okeania.</title>
        <authorList>
            <person name="Ferreira Leao T."/>
            <person name="Wang M."/>
            <person name="Moss N."/>
            <person name="Da Silva R."/>
            <person name="Sanders J."/>
            <person name="Nurk S."/>
            <person name="Gurevich A."/>
            <person name="Humphrey G."/>
            <person name="Reher R."/>
            <person name="Zhu Q."/>
            <person name="Belda-Ferre P."/>
            <person name="Glukhov E."/>
            <person name="Rex R."/>
            <person name="Dorrestein P.C."/>
            <person name="Knight R."/>
            <person name="Pevzner P."/>
            <person name="Gerwick W.H."/>
            <person name="Gerwick L."/>
        </authorList>
    </citation>
    <scope>NUCLEOTIDE SEQUENCE</scope>
    <source>
        <strain evidence="9">SIO1C4</strain>
    </source>
</reference>
<sequence length="390" mass="43640">MILSIPIAWLQLIHKRVRFLATLAGLAFIVILLFMQLGFQDALYASATQVHNNLRGDLFVISPQYISLTSQQSFPRARLYQTLGYEGVDSVTPLYHEFGKTKSIDTGQKNPIFVFGIGLDSVTFDLPEINQNLDQLRIPDQALFDRNSRPEFGPVAEKAQQEEVEIEVSYFNDLTLASRLKIAGLFTLGASFGVDGNLIVSQSTFLNIFDYRKADFIDIGLIKLKPGADIKKVQTILKANLPKDVRILDRKEFSEVEKSYWNIRTPIGFAFQLMVTMGFVIGVVVVYQVLYSNISSHLVEYATLKAMGHTQNYLLSVVFQQAVILAVLGYIPGFALSLGLYDLAEAGTHLPFFMHLHQALVVLFSTVFMCSISGFLAMNKLRSVDPADIF</sequence>
<name>A0A6B3N6K0_9CYAN</name>
<accession>A0A6B3N6K0</accession>
<dbReference type="AlphaFoldDB" id="A0A6B3N6K0"/>
<feature type="transmembrane region" description="Helical" evidence="7">
    <location>
        <begin position="356"/>
        <end position="377"/>
    </location>
</feature>
<evidence type="ECO:0000256" key="7">
    <source>
        <dbReference type="SAM" id="Phobius"/>
    </source>
</evidence>
<keyword evidence="2" id="KW-0813">Transport</keyword>
<evidence type="ECO:0000256" key="6">
    <source>
        <dbReference type="ARBA" id="ARBA00023136"/>
    </source>
</evidence>
<protein>
    <submittedName>
        <fullName evidence="9">FtsX-like permease family protein</fullName>
    </submittedName>
</protein>
<feature type="domain" description="ABC3 transporter permease C-terminal" evidence="8">
    <location>
        <begin position="274"/>
        <end position="386"/>
    </location>
</feature>
<comment type="subcellular location">
    <subcellularLocation>
        <location evidence="1">Cell membrane</location>
        <topology evidence="1">Multi-pass membrane protein</topology>
    </subcellularLocation>
</comment>
<evidence type="ECO:0000256" key="4">
    <source>
        <dbReference type="ARBA" id="ARBA00022692"/>
    </source>
</evidence>
<dbReference type="GO" id="GO:0005886">
    <property type="term" value="C:plasma membrane"/>
    <property type="evidence" value="ECO:0007669"/>
    <property type="project" value="UniProtKB-SubCell"/>
</dbReference>
<evidence type="ECO:0000256" key="2">
    <source>
        <dbReference type="ARBA" id="ARBA00022448"/>
    </source>
</evidence>
<evidence type="ECO:0000256" key="3">
    <source>
        <dbReference type="ARBA" id="ARBA00022475"/>
    </source>
</evidence>
<gene>
    <name evidence="9" type="ORF">F6J89_14160</name>
</gene>
<keyword evidence="3" id="KW-1003">Cell membrane</keyword>
<evidence type="ECO:0000313" key="9">
    <source>
        <dbReference type="EMBL" id="NER28739.1"/>
    </source>
</evidence>
<organism evidence="9">
    <name type="scientific">Symploca sp. SIO1C4</name>
    <dbReference type="NCBI Taxonomy" id="2607765"/>
    <lineage>
        <taxon>Bacteria</taxon>
        <taxon>Bacillati</taxon>
        <taxon>Cyanobacteriota</taxon>
        <taxon>Cyanophyceae</taxon>
        <taxon>Coleofasciculales</taxon>
        <taxon>Coleofasciculaceae</taxon>
        <taxon>Symploca</taxon>
    </lineage>
</organism>